<dbReference type="InterPro" id="IPR036188">
    <property type="entry name" value="FAD/NAD-bd_sf"/>
</dbReference>
<feature type="region of interest" description="Disordered" evidence="1">
    <location>
        <begin position="400"/>
        <end position="447"/>
    </location>
</feature>
<evidence type="ECO:0000256" key="1">
    <source>
        <dbReference type="SAM" id="MobiDB-lite"/>
    </source>
</evidence>
<dbReference type="EMBL" id="MCGR01000108">
    <property type="protein sequence ID" value="ORY51206.1"/>
    <property type="molecule type" value="Genomic_DNA"/>
</dbReference>
<feature type="compositionally biased region" description="Low complexity" evidence="1">
    <location>
        <begin position="421"/>
        <end position="430"/>
    </location>
</feature>
<dbReference type="Proteomes" id="UP000193467">
    <property type="component" value="Unassembled WGS sequence"/>
</dbReference>
<dbReference type="OrthoDB" id="2019015at2759"/>
<evidence type="ECO:0008006" key="4">
    <source>
        <dbReference type="Google" id="ProtNLM"/>
    </source>
</evidence>
<comment type="caution">
    <text evidence="2">The sequence shown here is derived from an EMBL/GenBank/DDBJ whole genome shotgun (WGS) entry which is preliminary data.</text>
</comment>
<feature type="compositionally biased region" description="Basic and acidic residues" evidence="1">
    <location>
        <begin position="431"/>
        <end position="440"/>
    </location>
</feature>
<dbReference type="SUPFAM" id="SSF51905">
    <property type="entry name" value="FAD/NAD(P)-binding domain"/>
    <property type="match status" value="1"/>
</dbReference>
<dbReference type="InterPro" id="IPR050464">
    <property type="entry name" value="Zeta_carotene_desat/Oxidored"/>
</dbReference>
<accession>A0A1Y2CWD8</accession>
<name>A0A1Y2CWD8_9BASI</name>
<dbReference type="InParanoid" id="A0A1Y2CWD8"/>
<dbReference type="AlphaFoldDB" id="A0A1Y2CWD8"/>
<dbReference type="GO" id="GO:0016491">
    <property type="term" value="F:oxidoreductase activity"/>
    <property type="evidence" value="ECO:0007669"/>
    <property type="project" value="TreeGrafter"/>
</dbReference>
<dbReference type="Pfam" id="PF13450">
    <property type="entry name" value="NAD_binding_8"/>
    <property type="match status" value="1"/>
</dbReference>
<organism evidence="2 3">
    <name type="scientific">Leucosporidium creatinivorum</name>
    <dbReference type="NCBI Taxonomy" id="106004"/>
    <lineage>
        <taxon>Eukaryota</taxon>
        <taxon>Fungi</taxon>
        <taxon>Dikarya</taxon>
        <taxon>Basidiomycota</taxon>
        <taxon>Pucciniomycotina</taxon>
        <taxon>Microbotryomycetes</taxon>
        <taxon>Leucosporidiales</taxon>
        <taxon>Leucosporidium</taxon>
    </lineage>
</organism>
<evidence type="ECO:0000313" key="2">
    <source>
        <dbReference type="EMBL" id="ORY51206.1"/>
    </source>
</evidence>
<dbReference type="PANTHER" id="PTHR42923:SF20">
    <property type="entry name" value="FLAVIN-CONTAINING AMINE OXIDASEDEHYDROGENASE"/>
    <property type="match status" value="1"/>
</dbReference>
<gene>
    <name evidence="2" type="ORF">BCR35DRAFT_322837</name>
</gene>
<feature type="compositionally biased region" description="Low complexity" evidence="1">
    <location>
        <begin position="400"/>
        <end position="411"/>
    </location>
</feature>
<evidence type="ECO:0000313" key="3">
    <source>
        <dbReference type="Proteomes" id="UP000193467"/>
    </source>
</evidence>
<dbReference type="Gene3D" id="3.50.50.60">
    <property type="entry name" value="FAD/NAD(P)-binding domain"/>
    <property type="match status" value="1"/>
</dbReference>
<proteinExistence type="predicted"/>
<sequence>MSSPSSPARKKRVAIVGAGAAGMSAAWALSLSSDEFEVTLFERSPQTGGMATSTEIDPKYGASYINDGVQGASPVFYNTFKLFEELGFGSSEVGMQCSFGKSEEEFWSNVFPSPVVDRFQADIKRFGKVLKIIKAFEPVFALMSVQAMLSLFRFSDEFGEIIVFPLVALFFGTGNQTPFVSAAILERVFKDPSMRLFEYSPESFLASIPEMRSFPRLSLLYSTWATVVESKGNVTIRTLHEVTRVKRTSKQVDLTFREVEDVDLGQQIVGPKEEKEEPFDELIMCTDADAALKVLGKDASWMEKKVLGNVKYLWDVSVTHSDLSYMKKHYNLEYDPSMASNKRDDDKDAQKSFDYASKHFRPLYFIRSYPSDKKKIEMSFDLTIYQAQFQGVSEYGPSGTGVPSSSLLPPSQAAFLPHKPTSSSTASTAESIRKPSKTDPNETLEPPLPKHVFQTIFLDREDSEHLWSREEIDKDEVILTKWWKQQSHRWQHYGGTVPWMMFLNGKHHTHFAGAWTILNMHEIGIVSGFAAAYRLGARYPFTDDKDCKRLFALYLAASHGSRMRSEDREGFFR</sequence>
<dbReference type="PRINTS" id="PR00419">
    <property type="entry name" value="ADXRDTASE"/>
</dbReference>
<dbReference type="PANTHER" id="PTHR42923">
    <property type="entry name" value="PROTOPORPHYRINOGEN OXIDASE"/>
    <property type="match status" value="1"/>
</dbReference>
<reference evidence="2 3" key="1">
    <citation type="submission" date="2016-07" db="EMBL/GenBank/DDBJ databases">
        <title>Pervasive Adenine N6-methylation of Active Genes in Fungi.</title>
        <authorList>
            <consortium name="DOE Joint Genome Institute"/>
            <person name="Mondo S.J."/>
            <person name="Dannebaum R.O."/>
            <person name="Kuo R.C."/>
            <person name="Labutti K."/>
            <person name="Haridas S."/>
            <person name="Kuo A."/>
            <person name="Salamov A."/>
            <person name="Ahrendt S.R."/>
            <person name="Lipzen A."/>
            <person name="Sullivan W."/>
            <person name="Andreopoulos W.B."/>
            <person name="Clum A."/>
            <person name="Lindquist E."/>
            <person name="Daum C."/>
            <person name="Ramamoorthy G.K."/>
            <person name="Gryganskyi A."/>
            <person name="Culley D."/>
            <person name="Magnuson J.K."/>
            <person name="James T.Y."/>
            <person name="O'Malley M.A."/>
            <person name="Stajich J.E."/>
            <person name="Spatafora J.W."/>
            <person name="Visel A."/>
            <person name="Grigoriev I.V."/>
        </authorList>
    </citation>
    <scope>NUCLEOTIDE SEQUENCE [LARGE SCALE GENOMIC DNA]</scope>
    <source>
        <strain evidence="2 3">62-1032</strain>
    </source>
</reference>
<protein>
    <recommendedName>
        <fullName evidence="4">FAD/NAD(P)-binding domain-containing protein</fullName>
    </recommendedName>
</protein>
<keyword evidence="3" id="KW-1185">Reference proteome</keyword>
<dbReference type="STRING" id="106004.A0A1Y2CWD8"/>